<keyword evidence="7" id="KW-0479">Metal-binding</keyword>
<feature type="domain" description="C2H2-type" evidence="26">
    <location>
        <begin position="663"/>
        <end position="685"/>
    </location>
</feature>
<evidence type="ECO:0000256" key="7">
    <source>
        <dbReference type="ARBA" id="ARBA00022723"/>
    </source>
</evidence>
<keyword evidence="17 23" id="KW-0675">Receptor</keyword>
<evidence type="ECO:0000256" key="11">
    <source>
        <dbReference type="ARBA" id="ARBA00022989"/>
    </source>
</evidence>
<dbReference type="InterPro" id="IPR000725">
    <property type="entry name" value="Olfact_rcpt"/>
</dbReference>
<proteinExistence type="inferred from homology"/>
<keyword evidence="5" id="KW-0597">Phosphoprotein</keyword>
<evidence type="ECO:0000256" key="17">
    <source>
        <dbReference type="ARBA" id="ARBA00023170"/>
    </source>
</evidence>
<evidence type="ECO:0000256" key="6">
    <source>
        <dbReference type="ARBA" id="ARBA00022692"/>
    </source>
</evidence>
<comment type="function">
    <text evidence="20">Possible taste receptor.</text>
</comment>
<keyword evidence="12" id="KW-0805">Transcription regulation</keyword>
<dbReference type="GO" id="GO:0005886">
    <property type="term" value="C:plasma membrane"/>
    <property type="evidence" value="ECO:0007669"/>
    <property type="project" value="UniProtKB-SubCell"/>
</dbReference>
<evidence type="ECO:0000256" key="13">
    <source>
        <dbReference type="ARBA" id="ARBA00023040"/>
    </source>
</evidence>
<dbReference type="InterPro" id="IPR001909">
    <property type="entry name" value="KRAB"/>
</dbReference>
<dbReference type="SUPFAM" id="SSF109640">
    <property type="entry name" value="KRAB domain (Kruppel-associated box)"/>
    <property type="match status" value="1"/>
</dbReference>
<dbReference type="PRINTS" id="PR00245">
    <property type="entry name" value="OLFACTORYR"/>
</dbReference>
<feature type="domain" description="C2H2-type" evidence="26">
    <location>
        <begin position="771"/>
        <end position="791"/>
    </location>
</feature>
<sequence>MSVRFQGKMHYTAMGNLSVVSEFILLGLPADAQIQATLFVIFLVIYVLTLTGNSVILLVIIADAHLRSPMYFFLGHLSFVDLSYSTVSVPKMLENLMAKSKTIPVKGCLAQAFFVFAIGGTEALLLAVMAYDRYAAICHPLLYGQMMSNGFCEGLVFGSWGLAILNSLINTLLAVNLDFCDYGTIHNYNCEIPSLFPLSCSDVSTNATVLLWSFVIHASGTFLLVLSSYGCIFSTILNMRSTTGRSKAFSTCSSHLTIVILYFGSACLRYTMPTSGSPMEIIFSLQYSVITPMLNPLIYSLKNKEVTTAIRKMLGKCCQHFEPDGHDDSMILEKRRASNTTSPTNCFSFLRLQVKLNEECKAGKDWSIRLLLMCCRSQSVLAADMLSEQTAALGVGWGPTNVQLDGAESQMERGNQEEGPWRTAPGPLEHLHCDLEEPLALQEKAQSAPWVPAGPQEGTTGDWEMAAALLAAGSQGLVTIKDVSLCFSQEEWRSLDPSQTDFYGEYVMQENCGIVVSLRFPIPKLDMLSQLEGGEEQWVPDHQDLEGRDILKVTYTGDGSEHKGETPELEAEPPRMLSSVSEDTVPWNPGQDQSWESMPRGSRGMHLSPPFLQEDSFSSLLCSTQMDSLLKPHTCPQCGKQFVWGSHLARHQQTHTGERPYSCLKCEKSFGRRHHLIRHQKTHLHDKPSRCSECGKNFRCNSHLASHQRVHSESKSYKGQDIGESPGAQKQQHALPVPKSHVCTECGKSFGRRHHLVRHWLTHTGEKPFHCPRCEKSFGRKHHLDRHLLTHQGQSPGSSWDRGTSVF</sequence>
<dbReference type="CDD" id="cd07765">
    <property type="entry name" value="KRAB_A-box"/>
    <property type="match status" value="1"/>
</dbReference>
<dbReference type="GO" id="GO:0006355">
    <property type="term" value="P:regulation of DNA-templated transcription"/>
    <property type="evidence" value="ECO:0007669"/>
    <property type="project" value="InterPro"/>
</dbReference>
<evidence type="ECO:0000259" key="26">
    <source>
        <dbReference type="PROSITE" id="PS00028"/>
    </source>
</evidence>
<evidence type="ECO:0000256" key="8">
    <source>
        <dbReference type="ARBA" id="ARBA00022737"/>
    </source>
</evidence>
<keyword evidence="9" id="KW-0863">Zinc-finger</keyword>
<feature type="region of interest" description="Disordered" evidence="24">
    <location>
        <begin position="579"/>
        <end position="603"/>
    </location>
</feature>
<dbReference type="Gene3D" id="1.20.1070.10">
    <property type="entry name" value="Rhodopsin 7-helix transmembrane proteins"/>
    <property type="match status" value="1"/>
</dbReference>
<comment type="function">
    <text evidence="21">Transcriptional activator. Activates transcriptional activities of SRE and AP-1.</text>
</comment>
<evidence type="ECO:0000256" key="20">
    <source>
        <dbReference type="ARBA" id="ARBA00053672"/>
    </source>
</evidence>
<evidence type="ECO:0000256" key="14">
    <source>
        <dbReference type="ARBA" id="ARBA00023125"/>
    </source>
</evidence>
<evidence type="ECO:0000256" key="2">
    <source>
        <dbReference type="ARBA" id="ARBA00004651"/>
    </source>
</evidence>
<evidence type="ECO:0000256" key="15">
    <source>
        <dbReference type="ARBA" id="ARBA00023136"/>
    </source>
</evidence>
<keyword evidence="13 23" id="KW-0297">G-protein coupled receptor</keyword>
<evidence type="ECO:0000256" key="24">
    <source>
        <dbReference type="SAM" id="MobiDB-lite"/>
    </source>
</evidence>
<keyword evidence="8" id="KW-0677">Repeat</keyword>
<evidence type="ECO:0000256" key="12">
    <source>
        <dbReference type="ARBA" id="ARBA00023015"/>
    </source>
</evidence>
<dbReference type="EMBL" id="KE667719">
    <property type="protein sequence ID" value="ERE85030.1"/>
    <property type="molecule type" value="Genomic_DNA"/>
</dbReference>
<evidence type="ECO:0000256" key="16">
    <source>
        <dbReference type="ARBA" id="ARBA00023163"/>
    </source>
</evidence>
<dbReference type="FunFam" id="3.30.160.60:FF:000770">
    <property type="entry name" value="zinc finger protein 16"/>
    <property type="match status" value="1"/>
</dbReference>
<accession>A0A061IMA1</accession>
<comment type="similarity">
    <text evidence="23">Belongs to the G-protein coupled receptor 1 family.</text>
</comment>
<dbReference type="FunFam" id="3.30.160.60:FF:001318">
    <property type="entry name" value="zinc finger protein 641"/>
    <property type="match status" value="1"/>
</dbReference>
<keyword evidence="10" id="KW-0862">Zinc</keyword>
<keyword evidence="15 25" id="KW-0472">Membrane</keyword>
<comment type="similarity">
    <text evidence="3">Belongs to the krueppel C2H2-type zinc-finger protein family.</text>
</comment>
<organism evidence="27 28">
    <name type="scientific">Cricetulus griseus</name>
    <name type="common">Chinese hamster</name>
    <name type="synonym">Cricetulus barabensis griseus</name>
    <dbReference type="NCBI Taxonomy" id="10029"/>
    <lineage>
        <taxon>Eukaryota</taxon>
        <taxon>Metazoa</taxon>
        <taxon>Chordata</taxon>
        <taxon>Craniata</taxon>
        <taxon>Vertebrata</taxon>
        <taxon>Euteleostomi</taxon>
        <taxon>Mammalia</taxon>
        <taxon>Eutheria</taxon>
        <taxon>Euarchontoglires</taxon>
        <taxon>Glires</taxon>
        <taxon>Rodentia</taxon>
        <taxon>Myomorpha</taxon>
        <taxon>Muroidea</taxon>
        <taxon>Cricetidae</taxon>
        <taxon>Cricetinae</taxon>
        <taxon>Cricetulus</taxon>
    </lineage>
</organism>
<dbReference type="Proteomes" id="UP000030759">
    <property type="component" value="Unassembled WGS sequence"/>
</dbReference>
<dbReference type="AlphaFoldDB" id="A0A061IMA1"/>
<dbReference type="FunFam" id="3.30.160.60:FF:000911">
    <property type="entry name" value="Zinc finger protein 641"/>
    <property type="match status" value="1"/>
</dbReference>
<keyword evidence="14" id="KW-0238">DNA-binding</keyword>
<evidence type="ECO:0000256" key="19">
    <source>
        <dbReference type="ARBA" id="ARBA00023242"/>
    </source>
</evidence>
<reference evidence="28" key="1">
    <citation type="journal article" date="2013" name="Nat. Biotechnol.">
        <title>Chinese hamster genome sequenced from sorted chromosomes.</title>
        <authorList>
            <person name="Brinkrolf K."/>
            <person name="Rupp O."/>
            <person name="Laux H."/>
            <person name="Kollin F."/>
            <person name="Ernst W."/>
            <person name="Linke B."/>
            <person name="Kofler R."/>
            <person name="Romand S."/>
            <person name="Hesse F."/>
            <person name="Budach W.E."/>
            <person name="Galosy S."/>
            <person name="Muller D."/>
            <person name="Noll T."/>
            <person name="Wienberg J."/>
            <person name="Jostock T."/>
            <person name="Leonard M."/>
            <person name="Grillari J."/>
            <person name="Tauch A."/>
            <person name="Goesmann A."/>
            <person name="Helk B."/>
            <person name="Mott J.E."/>
            <person name="Puhler A."/>
            <person name="Borth N."/>
        </authorList>
    </citation>
    <scope>NUCLEOTIDE SEQUENCE [LARGE SCALE GENOMIC DNA]</scope>
    <source>
        <strain evidence="28">17A/GY</strain>
    </source>
</reference>
<feature type="transmembrane region" description="Helical" evidence="25">
    <location>
        <begin position="36"/>
        <end position="59"/>
    </location>
</feature>
<dbReference type="GO" id="GO:0005634">
    <property type="term" value="C:nucleus"/>
    <property type="evidence" value="ECO:0007669"/>
    <property type="project" value="UniProtKB-SubCell"/>
</dbReference>
<evidence type="ECO:0000313" key="27">
    <source>
        <dbReference type="EMBL" id="ERE85030.1"/>
    </source>
</evidence>
<keyword evidence="19" id="KW-0539">Nucleus</keyword>
<evidence type="ECO:0000256" key="3">
    <source>
        <dbReference type="ARBA" id="ARBA00006991"/>
    </source>
</evidence>
<comment type="subcellular location">
    <subcellularLocation>
        <location evidence="2">Cell membrane</location>
        <topology evidence="2">Multi-pass membrane protein</topology>
    </subcellularLocation>
    <subcellularLocation>
        <location evidence="1">Nucleus</location>
    </subcellularLocation>
</comment>
<feature type="transmembrane region" description="Helical" evidence="25">
    <location>
        <begin position="109"/>
        <end position="131"/>
    </location>
</feature>
<dbReference type="SMART" id="SM00349">
    <property type="entry name" value="KRAB"/>
    <property type="match status" value="1"/>
</dbReference>
<feature type="transmembrane region" description="Helical" evidence="25">
    <location>
        <begin position="248"/>
        <end position="272"/>
    </location>
</feature>
<dbReference type="CDD" id="cd15229">
    <property type="entry name" value="7tmA_OR8S1-like"/>
    <property type="match status" value="1"/>
</dbReference>
<evidence type="ECO:0000256" key="5">
    <source>
        <dbReference type="ARBA" id="ARBA00022553"/>
    </source>
</evidence>
<dbReference type="PROSITE" id="PS00028">
    <property type="entry name" value="ZINC_FINGER_C2H2_1"/>
    <property type="match status" value="5"/>
</dbReference>
<keyword evidence="18 23" id="KW-0807">Transducer</keyword>
<dbReference type="PANTHER" id="PTHR48001">
    <property type="entry name" value="OLFACTORY RECEPTOR"/>
    <property type="match status" value="1"/>
</dbReference>
<feature type="region of interest" description="Disordered" evidence="24">
    <location>
        <begin position="709"/>
        <end position="736"/>
    </location>
</feature>
<dbReference type="Pfam" id="PF00096">
    <property type="entry name" value="zf-C2H2"/>
    <property type="match status" value="5"/>
</dbReference>
<feature type="domain" description="C2H2-type" evidence="26">
    <location>
        <begin position="743"/>
        <end position="763"/>
    </location>
</feature>
<evidence type="ECO:0000256" key="9">
    <source>
        <dbReference type="ARBA" id="ARBA00022771"/>
    </source>
</evidence>
<feature type="transmembrane region" description="Helical" evidence="25">
    <location>
        <begin position="211"/>
        <end position="236"/>
    </location>
</feature>
<dbReference type="SUPFAM" id="SSF57667">
    <property type="entry name" value="beta-beta-alpha zinc fingers"/>
    <property type="match status" value="3"/>
</dbReference>
<keyword evidence="6 23" id="KW-0812">Transmembrane</keyword>
<dbReference type="GO" id="GO:0008270">
    <property type="term" value="F:zinc ion binding"/>
    <property type="evidence" value="ECO:0007669"/>
    <property type="project" value="UniProtKB-KW"/>
</dbReference>
<dbReference type="Pfam" id="PF13853">
    <property type="entry name" value="7tm_4"/>
    <property type="match status" value="1"/>
</dbReference>
<dbReference type="SMART" id="SM00355">
    <property type="entry name" value="ZnF_C2H2"/>
    <property type="match status" value="5"/>
</dbReference>
<evidence type="ECO:0000256" key="25">
    <source>
        <dbReference type="SAM" id="Phobius"/>
    </source>
</evidence>
<dbReference type="Gene3D" id="6.10.140.140">
    <property type="match status" value="1"/>
</dbReference>
<evidence type="ECO:0000256" key="23">
    <source>
        <dbReference type="RuleBase" id="RU000688"/>
    </source>
</evidence>
<keyword evidence="16" id="KW-0804">Transcription</keyword>
<dbReference type="FunFam" id="1.20.1070.10:FF:000015">
    <property type="entry name" value="Olfactory receptor"/>
    <property type="match status" value="1"/>
</dbReference>
<dbReference type="InterPro" id="IPR036236">
    <property type="entry name" value="Znf_C2H2_sf"/>
</dbReference>
<evidence type="ECO:0000256" key="18">
    <source>
        <dbReference type="ARBA" id="ARBA00023224"/>
    </source>
</evidence>
<evidence type="ECO:0000256" key="21">
    <source>
        <dbReference type="ARBA" id="ARBA00057326"/>
    </source>
</evidence>
<dbReference type="Pfam" id="PF01352">
    <property type="entry name" value="KRAB"/>
    <property type="match status" value="1"/>
</dbReference>
<gene>
    <name evidence="27" type="ORF">H671_2g5511</name>
</gene>
<evidence type="ECO:0000256" key="22">
    <source>
        <dbReference type="ARBA" id="ARBA00068428"/>
    </source>
</evidence>
<dbReference type="GO" id="GO:0004930">
    <property type="term" value="F:G protein-coupled receptor activity"/>
    <property type="evidence" value="ECO:0007669"/>
    <property type="project" value="UniProtKB-KW"/>
</dbReference>
<keyword evidence="4" id="KW-1003">Cell membrane</keyword>
<keyword evidence="11 25" id="KW-1133">Transmembrane helix</keyword>
<evidence type="ECO:0000313" key="28">
    <source>
        <dbReference type="Proteomes" id="UP000030759"/>
    </source>
</evidence>
<dbReference type="GO" id="GO:0003677">
    <property type="term" value="F:DNA binding"/>
    <property type="evidence" value="ECO:0007669"/>
    <property type="project" value="UniProtKB-KW"/>
</dbReference>
<dbReference type="SUPFAM" id="SSF81321">
    <property type="entry name" value="Family A G protein-coupled receptor-like"/>
    <property type="match status" value="1"/>
</dbReference>
<evidence type="ECO:0000256" key="1">
    <source>
        <dbReference type="ARBA" id="ARBA00004123"/>
    </source>
</evidence>
<dbReference type="Gene3D" id="3.30.160.60">
    <property type="entry name" value="Classic Zinc Finger"/>
    <property type="match status" value="5"/>
</dbReference>
<protein>
    <recommendedName>
        <fullName evidence="22">Zinc finger protein 641</fullName>
    </recommendedName>
</protein>
<dbReference type="InterPro" id="IPR000276">
    <property type="entry name" value="GPCR_Rhodpsn"/>
</dbReference>
<dbReference type="PRINTS" id="PR00237">
    <property type="entry name" value="GPCRRHODOPSN"/>
</dbReference>
<dbReference type="InterPro" id="IPR036051">
    <property type="entry name" value="KRAB_dom_sf"/>
</dbReference>
<name>A0A061IMA1_CRIGR</name>
<dbReference type="FunFam" id="3.30.160.60:FF:000948">
    <property type="entry name" value="Zinc finger protein 641"/>
    <property type="match status" value="1"/>
</dbReference>
<dbReference type="FunFam" id="3.30.160.60:FF:000893">
    <property type="entry name" value="Zinc finger protein 641"/>
    <property type="match status" value="1"/>
</dbReference>
<dbReference type="GO" id="GO:0004984">
    <property type="term" value="F:olfactory receptor activity"/>
    <property type="evidence" value="ECO:0007669"/>
    <property type="project" value="InterPro"/>
</dbReference>
<feature type="domain" description="C2H2-type" evidence="26">
    <location>
        <begin position="691"/>
        <end position="711"/>
    </location>
</feature>
<evidence type="ECO:0000256" key="10">
    <source>
        <dbReference type="ARBA" id="ARBA00022833"/>
    </source>
</evidence>
<dbReference type="PROSITE" id="PS00237">
    <property type="entry name" value="G_PROTEIN_RECEP_F1_1"/>
    <property type="match status" value="1"/>
</dbReference>
<feature type="transmembrane region" description="Helical" evidence="25">
    <location>
        <begin position="151"/>
        <end position="169"/>
    </location>
</feature>
<dbReference type="InterPro" id="IPR013087">
    <property type="entry name" value="Znf_C2H2_type"/>
</dbReference>
<feature type="domain" description="C2H2-type" evidence="26">
    <location>
        <begin position="635"/>
        <end position="655"/>
    </location>
</feature>
<evidence type="ECO:0000256" key="4">
    <source>
        <dbReference type="ARBA" id="ARBA00022475"/>
    </source>
</evidence>